<organism evidence="2 3">
    <name type="scientific">Pseudomonas azerbaijanorientalis</name>
    <dbReference type="NCBI Taxonomy" id="2842350"/>
    <lineage>
        <taxon>Bacteria</taxon>
        <taxon>Pseudomonadati</taxon>
        <taxon>Pseudomonadota</taxon>
        <taxon>Gammaproteobacteria</taxon>
        <taxon>Pseudomonadales</taxon>
        <taxon>Pseudomonadaceae</taxon>
        <taxon>Pseudomonas</taxon>
    </lineage>
</organism>
<evidence type="ECO:0000256" key="1">
    <source>
        <dbReference type="SAM" id="SignalP"/>
    </source>
</evidence>
<protein>
    <submittedName>
        <fullName evidence="2">Uncharacterized protein</fullName>
    </submittedName>
</protein>
<comment type="caution">
    <text evidence="2">The sequence shown here is derived from an EMBL/GenBank/DDBJ whole genome shotgun (WGS) entry which is preliminary data.</text>
</comment>
<dbReference type="Proteomes" id="UP001628646">
    <property type="component" value="Unassembled WGS sequence"/>
</dbReference>
<evidence type="ECO:0000313" key="2">
    <source>
        <dbReference type="EMBL" id="MFL8997663.1"/>
    </source>
</evidence>
<dbReference type="EMBL" id="JBJNUY010000001">
    <property type="protein sequence ID" value="MFL8997663.1"/>
    <property type="molecule type" value="Genomic_DNA"/>
</dbReference>
<dbReference type="RefSeq" id="WP_407802756.1">
    <property type="nucleotide sequence ID" value="NZ_JBJNUY010000001.1"/>
</dbReference>
<feature type="chain" id="PRO_5045931386" evidence="1">
    <location>
        <begin position="24"/>
        <end position="168"/>
    </location>
</feature>
<evidence type="ECO:0000313" key="3">
    <source>
        <dbReference type="Proteomes" id="UP001628646"/>
    </source>
</evidence>
<reference evidence="2 3" key="1">
    <citation type="submission" date="2024-12" db="EMBL/GenBank/DDBJ databases">
        <title>Pseudomonas species isolated from Lotus nodules promote plant growth.</title>
        <authorList>
            <person name="Yu Y.-H."/>
            <person name="Kurtenbach J."/>
            <person name="Crosbie D."/>
            <person name="Brachmann A."/>
            <person name="Marin M."/>
        </authorList>
    </citation>
    <scope>NUCLEOTIDE SEQUENCE [LARGE SCALE GENOMIC DNA]</scope>
    <source>
        <strain evidence="2 3">PLb11B</strain>
    </source>
</reference>
<name>A0ABW8VX89_9PSED</name>
<proteinExistence type="predicted"/>
<keyword evidence="3" id="KW-1185">Reference proteome</keyword>
<accession>A0ABW8VX89</accession>
<gene>
    <name evidence="2" type="ORF">ACJ8NA_03155</name>
</gene>
<feature type="signal peptide" evidence="1">
    <location>
        <begin position="1"/>
        <end position="23"/>
    </location>
</feature>
<sequence length="168" mass="18588">MRKAIFLTGVLTFLLGQTIQAQASEPNDWTQFLNDPRFMPAIKNCLAAHPKAEGPAVVMNVWHANLEEAGVMTTDLSGRRNNCFARKDTGVLRHSQTVFDLPGPLFVSVDQAKVAPKGECIESTPVYIDRQLQGWILRQPILDPHIPSACSTPIWTDLLPTNQTRPSA</sequence>
<keyword evidence="1" id="KW-0732">Signal</keyword>